<dbReference type="RefSeq" id="WP_097142181.1">
    <property type="nucleotide sequence ID" value="NZ_OBQD01000017.1"/>
</dbReference>
<protein>
    <submittedName>
        <fullName evidence="1">Uncharacterized protein</fullName>
    </submittedName>
</protein>
<sequence>MKKYATIHFACNDGDDGSFAGKVSAAAYAENDLEAPGMAEFKFTAGDDFIRIHRRTFKIIGTSFWVGNWCWNAYRMTRGEAKKLLAHLRRNGWQHTGGRVHFGNWWDKGSAA</sequence>
<keyword evidence="2" id="KW-1185">Reference proteome</keyword>
<accession>A0A285UYE0</accession>
<evidence type="ECO:0000313" key="2">
    <source>
        <dbReference type="Proteomes" id="UP000219167"/>
    </source>
</evidence>
<dbReference type="EMBL" id="OBQD01000017">
    <property type="protein sequence ID" value="SOC45746.1"/>
    <property type="molecule type" value="Genomic_DNA"/>
</dbReference>
<reference evidence="1 2" key="1">
    <citation type="submission" date="2017-08" db="EMBL/GenBank/DDBJ databases">
        <authorList>
            <person name="de Groot N.N."/>
        </authorList>
    </citation>
    <scope>NUCLEOTIDE SEQUENCE [LARGE SCALE GENOMIC DNA]</scope>
    <source>
        <strain evidence="1 2">JC85</strain>
    </source>
</reference>
<evidence type="ECO:0000313" key="1">
    <source>
        <dbReference type="EMBL" id="SOC45746.1"/>
    </source>
</evidence>
<dbReference type="OrthoDB" id="7605615at2"/>
<gene>
    <name evidence="1" type="ORF">SAMN05892877_117135</name>
</gene>
<name>A0A285UYE0_9HYPH</name>
<organism evidence="1 2">
    <name type="scientific">Rhizobium subbaraonis</name>
    <dbReference type="NCBI Taxonomy" id="908946"/>
    <lineage>
        <taxon>Bacteria</taxon>
        <taxon>Pseudomonadati</taxon>
        <taxon>Pseudomonadota</taxon>
        <taxon>Alphaproteobacteria</taxon>
        <taxon>Hyphomicrobiales</taxon>
        <taxon>Rhizobiaceae</taxon>
        <taxon>Rhizobium/Agrobacterium group</taxon>
        <taxon>Rhizobium</taxon>
    </lineage>
</organism>
<dbReference type="Proteomes" id="UP000219167">
    <property type="component" value="Unassembled WGS sequence"/>
</dbReference>
<dbReference type="AlphaFoldDB" id="A0A285UYE0"/>
<proteinExistence type="predicted"/>